<dbReference type="PROSITE" id="PS51257">
    <property type="entry name" value="PROKAR_LIPOPROTEIN"/>
    <property type="match status" value="1"/>
</dbReference>
<accession>A0A417YWL6</accession>
<gene>
    <name evidence="3" type="ORF">D1B31_08110</name>
</gene>
<dbReference type="OrthoDB" id="9794580at2"/>
<dbReference type="InterPro" id="IPR029051">
    <property type="entry name" value="DUF4352"/>
</dbReference>
<dbReference type="AlphaFoldDB" id="A0A417YWL6"/>
<evidence type="ECO:0000259" key="2">
    <source>
        <dbReference type="Pfam" id="PF11611"/>
    </source>
</evidence>
<name>A0A417YWL6_9BACI</name>
<comment type="caution">
    <text evidence="3">The sequence shown here is derived from an EMBL/GenBank/DDBJ whole genome shotgun (WGS) entry which is preliminary data.</text>
</comment>
<evidence type="ECO:0000313" key="4">
    <source>
        <dbReference type="Proteomes" id="UP000284416"/>
    </source>
</evidence>
<evidence type="ECO:0000313" key="3">
    <source>
        <dbReference type="EMBL" id="RHW41668.1"/>
    </source>
</evidence>
<organism evidence="3 4">
    <name type="scientific">Neobacillus notoginsengisoli</name>
    <dbReference type="NCBI Taxonomy" id="1578198"/>
    <lineage>
        <taxon>Bacteria</taxon>
        <taxon>Bacillati</taxon>
        <taxon>Bacillota</taxon>
        <taxon>Bacilli</taxon>
        <taxon>Bacillales</taxon>
        <taxon>Bacillaceae</taxon>
        <taxon>Neobacillus</taxon>
    </lineage>
</organism>
<dbReference type="Gene3D" id="2.60.40.1240">
    <property type="match status" value="1"/>
</dbReference>
<dbReference type="Pfam" id="PF11611">
    <property type="entry name" value="DUF4352"/>
    <property type="match status" value="1"/>
</dbReference>
<evidence type="ECO:0000256" key="1">
    <source>
        <dbReference type="ARBA" id="ARBA00022729"/>
    </source>
</evidence>
<dbReference type="Proteomes" id="UP000284416">
    <property type="component" value="Unassembled WGS sequence"/>
</dbReference>
<dbReference type="RefSeq" id="WP_118920250.1">
    <property type="nucleotide sequence ID" value="NZ_QWEG01000004.1"/>
</dbReference>
<reference evidence="3 4" key="1">
    <citation type="journal article" date="2017" name="Int. J. Syst. Evol. Microbiol.">
        <title>Bacillus notoginsengisoli sp. nov., a novel bacterium isolated from the rhizosphere of Panax notoginseng.</title>
        <authorList>
            <person name="Zhang M.Y."/>
            <person name="Cheng J."/>
            <person name="Cai Y."/>
            <person name="Zhang T.Y."/>
            <person name="Wu Y.Y."/>
            <person name="Manikprabhu D."/>
            <person name="Li W.J."/>
            <person name="Zhang Y.X."/>
        </authorList>
    </citation>
    <scope>NUCLEOTIDE SEQUENCE [LARGE SCALE GENOMIC DNA]</scope>
    <source>
        <strain evidence="3 4">JCM 30743</strain>
    </source>
</reference>
<feature type="domain" description="DUF4352" evidence="2">
    <location>
        <begin position="60"/>
        <end position="177"/>
    </location>
</feature>
<proteinExistence type="predicted"/>
<dbReference type="EMBL" id="QWEG01000004">
    <property type="protein sequence ID" value="RHW41668.1"/>
    <property type="molecule type" value="Genomic_DNA"/>
</dbReference>
<sequence>MRLIGTKNLFAGLLGASVIFALGGCGAEEKPEKVSQAAGAFSEENKLEAKEEKPEKEIFAVGEQVKLGDNILTVSKVAKSNGSEFDKPKAGHEFVIVTVEINNSGKKNISYNPLDFKMANSQGQIVDQAFTTVDSDTALQSGELAPGGKVSGTLSFEQPVGDKGLELHYTPDFWSDSTVKINLQ</sequence>
<dbReference type="InterPro" id="IPR029050">
    <property type="entry name" value="Immunoprotect_excell_Ig-like"/>
</dbReference>
<protein>
    <submittedName>
        <fullName evidence="3">DUF4352 domain-containing protein</fullName>
    </submittedName>
</protein>
<keyword evidence="4" id="KW-1185">Reference proteome</keyword>
<keyword evidence="1" id="KW-0732">Signal</keyword>